<dbReference type="GO" id="GO:0047429">
    <property type="term" value="F:nucleoside triphosphate diphosphatase activity"/>
    <property type="evidence" value="ECO:0007669"/>
    <property type="project" value="UniProtKB-EC"/>
</dbReference>
<dbReference type="Proteomes" id="UP001177295">
    <property type="component" value="Chromosome"/>
</dbReference>
<dbReference type="PANTHER" id="PTHR43213">
    <property type="entry name" value="BIFUNCTIONAL DTTP/UTP PYROPHOSPHATASE/METHYLTRANSFERASE PROTEIN-RELATED"/>
    <property type="match status" value="1"/>
</dbReference>
<dbReference type="RefSeq" id="WP_376754213.1">
    <property type="nucleotide sequence ID" value="NZ_CP124550.1"/>
</dbReference>
<evidence type="ECO:0000313" key="4">
    <source>
        <dbReference type="Proteomes" id="UP001177295"/>
    </source>
</evidence>
<evidence type="ECO:0000256" key="2">
    <source>
        <dbReference type="ARBA" id="ARBA00022801"/>
    </source>
</evidence>
<reference evidence="3 4" key="1">
    <citation type="journal article" date="2023" name="Cell">
        <title>Genetic manipulation of Patescibacteria provides mechanistic insights into microbial dark matter and the epibiotic lifestyle.</title>
        <authorList>
            <person name="Wang Y."/>
            <person name="Gallagher L.A."/>
            <person name="Andrade P.A."/>
            <person name="Liu A."/>
            <person name="Humphreys I.R."/>
            <person name="Turkarslan S."/>
            <person name="Cutler K.J."/>
            <person name="Arrieta-Ortiz M.L."/>
            <person name="Li Y."/>
            <person name="Radey M.C."/>
            <person name="McLean J.S."/>
            <person name="Cong Q."/>
            <person name="Baker D."/>
            <person name="Baliga N.S."/>
            <person name="Peterson S.B."/>
            <person name="Mougous J.D."/>
        </authorList>
    </citation>
    <scope>NUCLEOTIDE SEQUENCE [LARGE SCALE GENOMIC DNA]</scope>
    <source>
        <strain evidence="3 4">ML1</strain>
    </source>
</reference>
<dbReference type="InterPro" id="IPR003697">
    <property type="entry name" value="Maf-like"/>
</dbReference>
<dbReference type="PANTHER" id="PTHR43213:SF5">
    <property type="entry name" value="BIFUNCTIONAL DTTP_UTP PYROPHOSPHATASE_METHYLTRANSFERASE PROTEIN-RELATED"/>
    <property type="match status" value="1"/>
</dbReference>
<dbReference type="EMBL" id="CP124550">
    <property type="protein sequence ID" value="WIO45842.1"/>
    <property type="molecule type" value="Genomic_DNA"/>
</dbReference>
<dbReference type="SUPFAM" id="SSF52972">
    <property type="entry name" value="ITPase-like"/>
    <property type="match status" value="1"/>
</dbReference>
<comment type="cofactor">
    <cofactor evidence="1">
        <name>a divalent metal cation</name>
        <dbReference type="ChEBI" id="CHEBI:60240"/>
    </cofactor>
</comment>
<evidence type="ECO:0000256" key="1">
    <source>
        <dbReference type="ARBA" id="ARBA00001968"/>
    </source>
</evidence>
<dbReference type="InterPro" id="IPR029001">
    <property type="entry name" value="ITPase-like_fam"/>
</dbReference>
<name>A0ABY8WWK1_9BACT</name>
<organism evidence="3 4">
    <name type="scientific">Candidatus Southlakia epibionticum</name>
    <dbReference type="NCBI Taxonomy" id="3043284"/>
    <lineage>
        <taxon>Bacteria</taxon>
        <taxon>Candidatus Saccharimonadota</taxon>
        <taxon>Candidatus Saccharimonadia</taxon>
        <taxon>Candidatus Saccharimonadales</taxon>
        <taxon>Candidatus Saccharimonadaceae</taxon>
        <taxon>Candidatus Southlakia</taxon>
    </lineage>
</organism>
<keyword evidence="2 3" id="KW-0378">Hydrolase</keyword>
<dbReference type="PIRSF" id="PIRSF006305">
    <property type="entry name" value="Maf"/>
    <property type="match status" value="1"/>
</dbReference>
<proteinExistence type="predicted"/>
<accession>A0ABY8WWK1</accession>
<keyword evidence="4" id="KW-1185">Reference proteome</keyword>
<evidence type="ECO:0000313" key="3">
    <source>
        <dbReference type="EMBL" id="WIO45842.1"/>
    </source>
</evidence>
<gene>
    <name evidence="3" type="ORF">SEML1_0212</name>
</gene>
<protein>
    <submittedName>
        <fullName evidence="3">dTTP/UTP pyrophosphatase</fullName>
        <ecNumber evidence="3">3.6.1.9</ecNumber>
    </submittedName>
</protein>
<dbReference type="Gene3D" id="3.90.950.10">
    <property type="match status" value="1"/>
</dbReference>
<dbReference type="Pfam" id="PF02545">
    <property type="entry name" value="Maf"/>
    <property type="match status" value="1"/>
</dbReference>
<dbReference type="EC" id="3.6.1.9" evidence="3"/>
<sequence>MLILATKSSTKRSLMDRNGLEYIAMPADVDECSIENAHPSLNAKETVILLARAKAKKLSLVYPNEFIIAADTFGVLPDGSRLHKAKTTEETMKMCLSQSGQTVTIYTVICVAHRSKFHTDTTETKITYTNFGRTTLEKFGHVWQAQFGVMRHSVSMLMRPDSR</sequence>